<dbReference type="AlphaFoldDB" id="A0A7C8M5L1"/>
<evidence type="ECO:0000256" key="1">
    <source>
        <dbReference type="SAM" id="MobiDB-lite"/>
    </source>
</evidence>
<keyword evidence="3" id="KW-1185">Reference proteome</keyword>
<feature type="region of interest" description="Disordered" evidence="1">
    <location>
        <begin position="98"/>
        <end position="140"/>
    </location>
</feature>
<evidence type="ECO:0000313" key="2">
    <source>
        <dbReference type="EMBL" id="KAF2869296.1"/>
    </source>
</evidence>
<feature type="compositionally biased region" description="Basic residues" evidence="1">
    <location>
        <begin position="1"/>
        <end position="11"/>
    </location>
</feature>
<name>A0A7C8M5L1_9PLEO</name>
<evidence type="ECO:0000313" key="3">
    <source>
        <dbReference type="Proteomes" id="UP000481861"/>
    </source>
</evidence>
<sequence>MLRRSRRRRRWNAPAESAHGAGSALSRAAVLPCGEAASQNDDAWLRRGVPVRALIRPAAPDQPTVNCMPRQRFCTTSPHRPSVYSVSSGPLPFGCRSNASIHATTTPPPMGQQRALARPDPNPDLTKHCQKMPRPEKSLR</sequence>
<proteinExistence type="predicted"/>
<feature type="region of interest" description="Disordered" evidence="1">
    <location>
        <begin position="1"/>
        <end position="23"/>
    </location>
</feature>
<organism evidence="2 3">
    <name type="scientific">Massariosphaeria phaeospora</name>
    <dbReference type="NCBI Taxonomy" id="100035"/>
    <lineage>
        <taxon>Eukaryota</taxon>
        <taxon>Fungi</taxon>
        <taxon>Dikarya</taxon>
        <taxon>Ascomycota</taxon>
        <taxon>Pezizomycotina</taxon>
        <taxon>Dothideomycetes</taxon>
        <taxon>Pleosporomycetidae</taxon>
        <taxon>Pleosporales</taxon>
        <taxon>Pleosporales incertae sedis</taxon>
        <taxon>Massariosphaeria</taxon>
    </lineage>
</organism>
<comment type="caution">
    <text evidence="2">The sequence shown here is derived from an EMBL/GenBank/DDBJ whole genome shotgun (WGS) entry which is preliminary data.</text>
</comment>
<reference evidence="2 3" key="1">
    <citation type="submission" date="2020-01" db="EMBL/GenBank/DDBJ databases">
        <authorList>
            <consortium name="DOE Joint Genome Institute"/>
            <person name="Haridas S."/>
            <person name="Albert R."/>
            <person name="Binder M."/>
            <person name="Bloem J."/>
            <person name="Labutti K."/>
            <person name="Salamov A."/>
            <person name="Andreopoulos B."/>
            <person name="Baker S.E."/>
            <person name="Barry K."/>
            <person name="Bills G."/>
            <person name="Bluhm B.H."/>
            <person name="Cannon C."/>
            <person name="Castanera R."/>
            <person name="Culley D.E."/>
            <person name="Daum C."/>
            <person name="Ezra D."/>
            <person name="Gonzalez J.B."/>
            <person name="Henrissat B."/>
            <person name="Kuo A."/>
            <person name="Liang C."/>
            <person name="Lipzen A."/>
            <person name="Lutzoni F."/>
            <person name="Magnuson J."/>
            <person name="Mondo S."/>
            <person name="Nolan M."/>
            <person name="Ohm R."/>
            <person name="Pangilinan J."/>
            <person name="Park H.-J.H."/>
            <person name="Ramirez L."/>
            <person name="Alfaro M."/>
            <person name="Sun H."/>
            <person name="Tritt A."/>
            <person name="Yoshinaga Y."/>
            <person name="Zwiers L.-H.L."/>
            <person name="Turgeon B.G."/>
            <person name="Goodwin S.B."/>
            <person name="Spatafora J.W."/>
            <person name="Crous P.W."/>
            <person name="Grigoriev I.V."/>
        </authorList>
    </citation>
    <scope>NUCLEOTIDE SEQUENCE [LARGE SCALE GENOMIC DNA]</scope>
    <source>
        <strain evidence="2 3">CBS 611.86</strain>
    </source>
</reference>
<protein>
    <submittedName>
        <fullName evidence="2">Uncharacterized protein</fullName>
    </submittedName>
</protein>
<dbReference type="EMBL" id="JAADJZ010000016">
    <property type="protein sequence ID" value="KAF2869296.1"/>
    <property type="molecule type" value="Genomic_DNA"/>
</dbReference>
<dbReference type="Proteomes" id="UP000481861">
    <property type="component" value="Unassembled WGS sequence"/>
</dbReference>
<gene>
    <name evidence="2" type="ORF">BDV95DRAFT_669640</name>
</gene>
<accession>A0A7C8M5L1</accession>